<gene>
    <name evidence="8" type="ORF">DFH08DRAFT_874256</name>
</gene>
<feature type="domain" description="C2H2-type" evidence="7">
    <location>
        <begin position="39"/>
        <end position="68"/>
    </location>
</feature>
<dbReference type="GO" id="GO:0031519">
    <property type="term" value="C:PcG protein complex"/>
    <property type="evidence" value="ECO:0007669"/>
    <property type="project" value="TreeGrafter"/>
</dbReference>
<dbReference type="InterPro" id="IPR036236">
    <property type="entry name" value="Znf_C2H2_sf"/>
</dbReference>
<keyword evidence="1" id="KW-0479">Metal-binding</keyword>
<dbReference type="Pfam" id="PF00096">
    <property type="entry name" value="zf-C2H2"/>
    <property type="match status" value="2"/>
</dbReference>
<evidence type="ECO:0000256" key="1">
    <source>
        <dbReference type="ARBA" id="ARBA00022723"/>
    </source>
</evidence>
<protein>
    <recommendedName>
        <fullName evidence="7">C2H2-type domain-containing protein</fullName>
    </recommendedName>
</protein>
<proteinExistence type="predicted"/>
<dbReference type="GO" id="GO:0000785">
    <property type="term" value="C:chromatin"/>
    <property type="evidence" value="ECO:0007669"/>
    <property type="project" value="TreeGrafter"/>
</dbReference>
<feature type="compositionally biased region" description="Low complexity" evidence="6">
    <location>
        <begin position="83"/>
        <end position="99"/>
    </location>
</feature>
<dbReference type="AlphaFoldDB" id="A0AAD7ENS3"/>
<sequence>MSTSTDAKKRHVCVHCDQVCSTSSHLARHARIHSGVKEFKCDYPGCEKRSSRLDNLRAHQRIHSGESRPKKSTKSKGSCAHASPVSSSSSFSSPDISYRPSPPELFHTPAAYSANETMSNSLQLFMPPPPPPQGGFTEDQFGNLSLQPSLAHSRGEHPYPRLSRSMPPPIVRDESAKGFNPTMYAQRRASSGLYYPHPSSPYAAPTPCSPYPSSSYAAPMARSPYPYATYPPDTRSTQYSSPQEQWYSWSISQNNV</sequence>
<dbReference type="PANTHER" id="PTHR14003">
    <property type="entry name" value="TRANSCRIPTIONAL REPRESSOR PROTEIN YY"/>
    <property type="match status" value="1"/>
</dbReference>
<dbReference type="PROSITE" id="PS00028">
    <property type="entry name" value="ZINC_FINGER_C2H2_1"/>
    <property type="match status" value="1"/>
</dbReference>
<keyword evidence="9" id="KW-1185">Reference proteome</keyword>
<evidence type="ECO:0000259" key="7">
    <source>
        <dbReference type="PROSITE" id="PS50157"/>
    </source>
</evidence>
<feature type="compositionally biased region" description="Basic and acidic residues" evidence="6">
    <location>
        <begin position="54"/>
        <end position="69"/>
    </location>
</feature>
<dbReference type="Gene3D" id="3.30.160.60">
    <property type="entry name" value="Classic Zinc Finger"/>
    <property type="match status" value="2"/>
</dbReference>
<dbReference type="FunFam" id="3.30.160.60:FF:002343">
    <property type="entry name" value="Zinc finger protein 33A"/>
    <property type="match status" value="1"/>
</dbReference>
<dbReference type="SUPFAM" id="SSF57667">
    <property type="entry name" value="beta-beta-alpha zinc fingers"/>
    <property type="match status" value="1"/>
</dbReference>
<keyword evidence="3 5" id="KW-0863">Zinc-finger</keyword>
<evidence type="ECO:0000256" key="5">
    <source>
        <dbReference type="PROSITE-ProRule" id="PRU00042"/>
    </source>
</evidence>
<accession>A0AAD7ENS3</accession>
<dbReference type="GO" id="GO:0000978">
    <property type="term" value="F:RNA polymerase II cis-regulatory region sequence-specific DNA binding"/>
    <property type="evidence" value="ECO:0007669"/>
    <property type="project" value="TreeGrafter"/>
</dbReference>
<evidence type="ECO:0000313" key="8">
    <source>
        <dbReference type="EMBL" id="KAJ7342425.1"/>
    </source>
</evidence>
<evidence type="ECO:0000256" key="4">
    <source>
        <dbReference type="ARBA" id="ARBA00022833"/>
    </source>
</evidence>
<dbReference type="PANTHER" id="PTHR14003:SF19">
    <property type="entry name" value="YY2 TRANSCRIPTION FACTOR"/>
    <property type="match status" value="1"/>
</dbReference>
<comment type="caution">
    <text evidence="8">The sequence shown here is derived from an EMBL/GenBank/DDBJ whole genome shotgun (WGS) entry which is preliminary data.</text>
</comment>
<keyword evidence="2" id="KW-0677">Repeat</keyword>
<name>A0AAD7ENS3_9AGAR</name>
<dbReference type="GO" id="GO:0000981">
    <property type="term" value="F:DNA-binding transcription factor activity, RNA polymerase II-specific"/>
    <property type="evidence" value="ECO:0007669"/>
    <property type="project" value="TreeGrafter"/>
</dbReference>
<reference evidence="8" key="1">
    <citation type="submission" date="2023-03" db="EMBL/GenBank/DDBJ databases">
        <title>Massive genome expansion in bonnet fungi (Mycena s.s.) driven by repeated elements and novel gene families across ecological guilds.</title>
        <authorList>
            <consortium name="Lawrence Berkeley National Laboratory"/>
            <person name="Harder C.B."/>
            <person name="Miyauchi S."/>
            <person name="Viragh M."/>
            <person name="Kuo A."/>
            <person name="Thoen E."/>
            <person name="Andreopoulos B."/>
            <person name="Lu D."/>
            <person name="Skrede I."/>
            <person name="Drula E."/>
            <person name="Henrissat B."/>
            <person name="Morin E."/>
            <person name="Kohler A."/>
            <person name="Barry K."/>
            <person name="LaButti K."/>
            <person name="Morin E."/>
            <person name="Salamov A."/>
            <person name="Lipzen A."/>
            <person name="Mereny Z."/>
            <person name="Hegedus B."/>
            <person name="Baldrian P."/>
            <person name="Stursova M."/>
            <person name="Weitz H."/>
            <person name="Taylor A."/>
            <person name="Grigoriev I.V."/>
            <person name="Nagy L.G."/>
            <person name="Martin F."/>
            <person name="Kauserud H."/>
        </authorList>
    </citation>
    <scope>NUCLEOTIDE SEQUENCE</scope>
    <source>
        <strain evidence="8">CBHHK002</strain>
    </source>
</reference>
<feature type="domain" description="C2H2-type" evidence="7">
    <location>
        <begin position="11"/>
        <end position="38"/>
    </location>
</feature>
<evidence type="ECO:0000256" key="3">
    <source>
        <dbReference type="ARBA" id="ARBA00022771"/>
    </source>
</evidence>
<evidence type="ECO:0000256" key="2">
    <source>
        <dbReference type="ARBA" id="ARBA00022737"/>
    </source>
</evidence>
<dbReference type="EMBL" id="JARIHO010000025">
    <property type="protein sequence ID" value="KAJ7342425.1"/>
    <property type="molecule type" value="Genomic_DNA"/>
</dbReference>
<dbReference type="InterPro" id="IPR013087">
    <property type="entry name" value="Znf_C2H2_type"/>
</dbReference>
<evidence type="ECO:0000256" key="6">
    <source>
        <dbReference type="SAM" id="MobiDB-lite"/>
    </source>
</evidence>
<dbReference type="PROSITE" id="PS50157">
    <property type="entry name" value="ZINC_FINGER_C2H2_2"/>
    <property type="match status" value="2"/>
</dbReference>
<evidence type="ECO:0000313" key="9">
    <source>
        <dbReference type="Proteomes" id="UP001218218"/>
    </source>
</evidence>
<dbReference type="SMART" id="SM00355">
    <property type="entry name" value="ZnF_C2H2"/>
    <property type="match status" value="2"/>
</dbReference>
<dbReference type="GO" id="GO:0008270">
    <property type="term" value="F:zinc ion binding"/>
    <property type="evidence" value="ECO:0007669"/>
    <property type="project" value="UniProtKB-KW"/>
</dbReference>
<feature type="compositionally biased region" description="Polar residues" evidence="6">
    <location>
        <begin position="140"/>
        <end position="150"/>
    </location>
</feature>
<organism evidence="8 9">
    <name type="scientific">Mycena albidolilacea</name>
    <dbReference type="NCBI Taxonomy" id="1033008"/>
    <lineage>
        <taxon>Eukaryota</taxon>
        <taxon>Fungi</taxon>
        <taxon>Dikarya</taxon>
        <taxon>Basidiomycota</taxon>
        <taxon>Agaricomycotina</taxon>
        <taxon>Agaricomycetes</taxon>
        <taxon>Agaricomycetidae</taxon>
        <taxon>Agaricales</taxon>
        <taxon>Marasmiineae</taxon>
        <taxon>Mycenaceae</taxon>
        <taxon>Mycena</taxon>
    </lineage>
</organism>
<dbReference type="Proteomes" id="UP001218218">
    <property type="component" value="Unassembled WGS sequence"/>
</dbReference>
<feature type="region of interest" description="Disordered" evidence="6">
    <location>
        <begin position="54"/>
        <end position="108"/>
    </location>
</feature>
<keyword evidence="4" id="KW-0862">Zinc</keyword>
<dbReference type="GO" id="GO:0005667">
    <property type="term" value="C:transcription regulator complex"/>
    <property type="evidence" value="ECO:0007669"/>
    <property type="project" value="TreeGrafter"/>
</dbReference>
<feature type="region of interest" description="Disordered" evidence="6">
    <location>
        <begin position="121"/>
        <end position="169"/>
    </location>
</feature>